<dbReference type="RefSeq" id="WP_152277605.1">
    <property type="nucleotide sequence ID" value="NZ_WEKV01000010.1"/>
</dbReference>
<evidence type="ECO:0000313" key="4">
    <source>
        <dbReference type="Proteomes" id="UP000469949"/>
    </source>
</evidence>
<dbReference type="EMBL" id="WEKV01000010">
    <property type="protein sequence ID" value="KAB7785241.1"/>
    <property type="molecule type" value="Genomic_DNA"/>
</dbReference>
<keyword evidence="1" id="KW-0812">Transmembrane</keyword>
<evidence type="ECO:0000256" key="1">
    <source>
        <dbReference type="SAM" id="Phobius"/>
    </source>
</evidence>
<evidence type="ECO:0000313" key="3">
    <source>
        <dbReference type="EMBL" id="KAB7785241.1"/>
    </source>
</evidence>
<evidence type="ECO:0000256" key="2">
    <source>
        <dbReference type="SAM" id="SignalP"/>
    </source>
</evidence>
<comment type="caution">
    <text evidence="3">The sequence shown here is derived from an EMBL/GenBank/DDBJ whole genome shotgun (WGS) entry which is preliminary data.</text>
</comment>
<organism evidence="3 4">
    <name type="scientific">Methylorubrum populi</name>
    <dbReference type="NCBI Taxonomy" id="223967"/>
    <lineage>
        <taxon>Bacteria</taxon>
        <taxon>Pseudomonadati</taxon>
        <taxon>Pseudomonadota</taxon>
        <taxon>Alphaproteobacteria</taxon>
        <taxon>Hyphomicrobiales</taxon>
        <taxon>Methylobacteriaceae</taxon>
        <taxon>Methylorubrum</taxon>
    </lineage>
</organism>
<dbReference type="Proteomes" id="UP000469949">
    <property type="component" value="Unassembled WGS sequence"/>
</dbReference>
<gene>
    <name evidence="3" type="ORF">F8B43_3274</name>
</gene>
<keyword evidence="1" id="KW-0472">Membrane</keyword>
<keyword evidence="2" id="KW-0732">Signal</keyword>
<evidence type="ECO:0008006" key="5">
    <source>
        <dbReference type="Google" id="ProtNLM"/>
    </source>
</evidence>
<protein>
    <recommendedName>
        <fullName evidence="5">Glycine zipper domain-containing protein</fullName>
    </recommendedName>
</protein>
<sequence>MKGRIFILSLAAVLAALPGLAPREAKAQSAAGAFLGGVIGGVIGGAIANAHSRPVVIRERTRVVRARPAPRRVAARPARSGSPTGAALINTSADPFAKSAPPATVAVTNGR</sequence>
<proteinExistence type="predicted"/>
<feature type="chain" id="PRO_5032952881" description="Glycine zipper domain-containing protein" evidence="2">
    <location>
        <begin position="28"/>
        <end position="111"/>
    </location>
</feature>
<feature type="transmembrane region" description="Helical" evidence="1">
    <location>
        <begin position="33"/>
        <end position="52"/>
    </location>
</feature>
<reference evidence="3 4" key="1">
    <citation type="submission" date="2019-10" db="EMBL/GenBank/DDBJ databases">
        <title>Draft Genome Sequence of the Caffeine Degrading Methylotroph Methylorubrum populi PINKEL.</title>
        <authorList>
            <person name="Dawson S.C."/>
            <person name="Zhang X."/>
            <person name="Wright M.E."/>
            <person name="Sharma G."/>
            <person name="Langner J.T."/>
            <person name="Ditty J.L."/>
            <person name="Subuyuj G.A."/>
        </authorList>
    </citation>
    <scope>NUCLEOTIDE SEQUENCE [LARGE SCALE GENOMIC DNA]</scope>
    <source>
        <strain evidence="3 4">Pinkel</strain>
    </source>
</reference>
<name>A0A833J848_9HYPH</name>
<keyword evidence="1" id="KW-1133">Transmembrane helix</keyword>
<accession>A0A833J848</accession>
<dbReference type="AlphaFoldDB" id="A0A833J848"/>
<feature type="signal peptide" evidence="2">
    <location>
        <begin position="1"/>
        <end position="27"/>
    </location>
</feature>